<dbReference type="Gene3D" id="3.60.20.10">
    <property type="entry name" value="Glutamine Phosphoribosylpyrophosphate, subunit 1, domain 1"/>
    <property type="match status" value="1"/>
</dbReference>
<dbReference type="PIRSF" id="PIRSF000485">
    <property type="entry name" value="Amd_phspho_trans"/>
    <property type="match status" value="1"/>
</dbReference>
<dbReference type="FunCoup" id="A0A151ZFE9">
    <property type="interactions" value="85"/>
</dbReference>
<dbReference type="STRING" id="361077.A0A151ZFE9"/>
<comment type="pathway">
    <text evidence="1 8">Purine metabolism; IMP biosynthesis via de novo pathway; N(1)-(5-phospho-D-ribosyl)glycinamide from 5-phospho-alpha-D-ribose 1-diphosphate: step 1/2.</text>
</comment>
<dbReference type="HAMAP" id="MF_01931">
    <property type="entry name" value="PurF"/>
    <property type="match status" value="1"/>
</dbReference>
<feature type="binding site" evidence="11">
    <location>
        <position position="524"/>
    </location>
    <ligand>
        <name>[4Fe-4S] cluster</name>
        <dbReference type="ChEBI" id="CHEBI:49883"/>
    </ligand>
</feature>
<evidence type="ECO:0000259" key="12">
    <source>
        <dbReference type="PROSITE" id="PS51278"/>
    </source>
</evidence>
<keyword evidence="11" id="KW-0408">Iron</keyword>
<dbReference type="SUPFAM" id="SSF53271">
    <property type="entry name" value="PRTase-like"/>
    <property type="match status" value="1"/>
</dbReference>
<dbReference type="InterPro" id="IPR005854">
    <property type="entry name" value="PurF"/>
</dbReference>
<dbReference type="UniPathway" id="UPA00074">
    <property type="reaction ID" value="UER00124"/>
</dbReference>
<evidence type="ECO:0000313" key="13">
    <source>
        <dbReference type="EMBL" id="KYQ92657.1"/>
    </source>
</evidence>
<evidence type="ECO:0000256" key="1">
    <source>
        <dbReference type="ARBA" id="ARBA00005209"/>
    </source>
</evidence>
<evidence type="ECO:0000256" key="8">
    <source>
        <dbReference type="PIRNR" id="PIRNR000485"/>
    </source>
</evidence>
<gene>
    <name evidence="13" type="ORF">DLAC_06651</name>
</gene>
<dbReference type="EC" id="2.4.2.14" evidence="3 8"/>
<keyword evidence="10" id="KW-0460">Magnesium</keyword>
<evidence type="ECO:0000256" key="4">
    <source>
        <dbReference type="ARBA" id="ARBA00022676"/>
    </source>
</evidence>
<keyword evidence="7" id="KW-0315">Glutamine amidotransferase</keyword>
<organism evidence="13 14">
    <name type="scientific">Tieghemostelium lacteum</name>
    <name type="common">Slime mold</name>
    <name type="synonym">Dictyostelium lacteum</name>
    <dbReference type="NCBI Taxonomy" id="361077"/>
    <lineage>
        <taxon>Eukaryota</taxon>
        <taxon>Amoebozoa</taxon>
        <taxon>Evosea</taxon>
        <taxon>Eumycetozoa</taxon>
        <taxon>Dictyostelia</taxon>
        <taxon>Dictyosteliales</taxon>
        <taxon>Raperosteliaceae</taxon>
        <taxon>Tieghemostelium</taxon>
    </lineage>
</organism>
<dbReference type="InterPro" id="IPR029055">
    <property type="entry name" value="Ntn_hydrolases_N"/>
</dbReference>
<name>A0A151ZFE9_TIELA</name>
<feature type="binding site" evidence="11">
    <location>
        <position position="521"/>
    </location>
    <ligand>
        <name>[4Fe-4S] cluster</name>
        <dbReference type="ChEBI" id="CHEBI:49883"/>
    </ligand>
</feature>
<dbReference type="PROSITE" id="PS51278">
    <property type="entry name" value="GATASE_TYPE_2"/>
    <property type="match status" value="1"/>
</dbReference>
<comment type="cofactor">
    <cofactor evidence="10">
        <name>Mg(2+)</name>
        <dbReference type="ChEBI" id="CHEBI:18420"/>
    </cofactor>
    <text evidence="10">Binds 1 Mg(2+) ion per subunit.</text>
</comment>
<dbReference type="NCBIfam" id="TIGR01134">
    <property type="entry name" value="purF"/>
    <property type="match status" value="1"/>
</dbReference>
<dbReference type="AlphaFoldDB" id="A0A151ZFE9"/>
<feature type="binding site" evidence="10">
    <location>
        <position position="400"/>
    </location>
    <ligand>
        <name>Mg(2+)</name>
        <dbReference type="ChEBI" id="CHEBI:18420"/>
    </ligand>
</feature>
<dbReference type="GO" id="GO:0009113">
    <property type="term" value="P:purine nucleobase biosynthetic process"/>
    <property type="evidence" value="ECO:0007669"/>
    <property type="project" value="InterPro"/>
</dbReference>
<evidence type="ECO:0000256" key="11">
    <source>
        <dbReference type="PIRSR" id="PIRSR000485-3"/>
    </source>
</evidence>
<dbReference type="SUPFAM" id="SSF56235">
    <property type="entry name" value="N-terminal nucleophile aminohydrolases (Ntn hydrolases)"/>
    <property type="match status" value="1"/>
</dbReference>
<feature type="binding site" evidence="11">
    <location>
        <position position="436"/>
    </location>
    <ligand>
        <name>[4Fe-4S] cluster</name>
        <dbReference type="ChEBI" id="CHEBI:49883"/>
    </ligand>
</feature>
<dbReference type="InterPro" id="IPR017932">
    <property type="entry name" value="GATase_2_dom"/>
</dbReference>
<comment type="cofactor">
    <cofactor evidence="11">
        <name>[4Fe-4S] cluster</name>
        <dbReference type="ChEBI" id="CHEBI:49883"/>
    </cofactor>
    <text evidence="11">Binds 1 [4Fe-4S] cluster per subunit.</text>
</comment>
<comment type="caution">
    <text evidence="13">The sequence shown here is derived from an EMBL/GenBank/DDBJ whole genome shotgun (WGS) entry which is preliminary data.</text>
</comment>
<dbReference type="Pfam" id="PF00156">
    <property type="entry name" value="Pribosyltran"/>
    <property type="match status" value="1"/>
</dbReference>
<evidence type="ECO:0000256" key="2">
    <source>
        <dbReference type="ARBA" id="ARBA00010138"/>
    </source>
</evidence>
<dbReference type="InterPro" id="IPR035584">
    <property type="entry name" value="PurF_N"/>
</dbReference>
<feature type="domain" description="Glutamine amidotransferase type-2" evidence="12">
    <location>
        <begin position="27"/>
        <end position="265"/>
    </location>
</feature>
<sequence length="535" mass="59139">MNENVNINNNNVVEEIEDVDSKPKEYCGVFGIYAPELDVSRIAFFALVALQHRGQESCGIATYDEFHSVHVETGMGLVNQVFNEANLKPLRGHMAIGHTRYSTAGKSTINNAQPVIVQTLHGQIGIAQNGNLTTAKSLRKELLEKGVGFFKDSDVEIITQLLSNNPTNQIDNSKPNWESRISYFMSKAEGAYSLCLMTPNGIYGVRDFLGMRPLCIGSIEVPSLENPEKMVTRYVIASESCAINTIGGKYVREVRPGEIVHINESGITSFIGREPSKQSALCIFEYVYFSRPDSVMEGQLIHSVRQRMGEQLARESPIPAPKPNCPLETIVIGVPDSSLPAAIGYSKQSGYPYTEGLTKNRYIHRTFIQPTDHLRQQGIKLKFNPLTENIQGKRVILIDDSIVRGNTIKALIKLIRSAGAVEVHVRISSPPVLHPCYMGIDMATYEQLTGHQKTVDEICKLIGADTLQYLSLEGMNKCVQVGKPPIQLQLESNNNSKPTECTKVDNNDTTTTNNSSSNGYCNACFNGNYPLSLDF</sequence>
<evidence type="ECO:0000256" key="5">
    <source>
        <dbReference type="ARBA" id="ARBA00022679"/>
    </source>
</evidence>
<dbReference type="Pfam" id="PF13522">
    <property type="entry name" value="GATase_6"/>
    <property type="match status" value="1"/>
</dbReference>
<comment type="catalytic activity">
    <reaction evidence="8">
        <text>5-phospho-beta-D-ribosylamine + L-glutamate + diphosphate = 5-phospho-alpha-D-ribose 1-diphosphate + L-glutamine + H2O</text>
        <dbReference type="Rhea" id="RHEA:14905"/>
        <dbReference type="ChEBI" id="CHEBI:15377"/>
        <dbReference type="ChEBI" id="CHEBI:29985"/>
        <dbReference type="ChEBI" id="CHEBI:33019"/>
        <dbReference type="ChEBI" id="CHEBI:58017"/>
        <dbReference type="ChEBI" id="CHEBI:58359"/>
        <dbReference type="ChEBI" id="CHEBI:58681"/>
        <dbReference type="EC" id="2.4.2.14"/>
    </reaction>
</comment>
<dbReference type="InterPro" id="IPR029057">
    <property type="entry name" value="PRTase-like"/>
</dbReference>
<dbReference type="InterPro" id="IPR000836">
    <property type="entry name" value="PRTase_dom"/>
</dbReference>
<dbReference type="OrthoDB" id="191723at2759"/>
<evidence type="ECO:0000256" key="6">
    <source>
        <dbReference type="ARBA" id="ARBA00022755"/>
    </source>
</evidence>
<evidence type="ECO:0000256" key="10">
    <source>
        <dbReference type="PIRSR" id="PIRSR000485-2"/>
    </source>
</evidence>
<dbReference type="GO" id="GO:0051536">
    <property type="term" value="F:iron-sulfur cluster binding"/>
    <property type="evidence" value="ECO:0007669"/>
    <property type="project" value="UniProtKB-KW"/>
</dbReference>
<keyword evidence="5 8" id="KW-0808">Transferase</keyword>
<dbReference type="Gene3D" id="3.40.50.2020">
    <property type="match status" value="1"/>
</dbReference>
<evidence type="ECO:0000256" key="7">
    <source>
        <dbReference type="ARBA" id="ARBA00022962"/>
    </source>
</evidence>
<dbReference type="CDD" id="cd00715">
    <property type="entry name" value="GPATase_N"/>
    <property type="match status" value="1"/>
</dbReference>
<evidence type="ECO:0000313" key="14">
    <source>
        <dbReference type="Proteomes" id="UP000076078"/>
    </source>
</evidence>
<reference evidence="13 14" key="1">
    <citation type="submission" date="2015-12" db="EMBL/GenBank/DDBJ databases">
        <title>Dictyostelia acquired genes for synthesis and detection of signals that induce cell-type specialization by lateral gene transfer from prokaryotes.</title>
        <authorList>
            <person name="Gloeckner G."/>
            <person name="Schaap P."/>
        </authorList>
    </citation>
    <scope>NUCLEOTIDE SEQUENCE [LARGE SCALE GENOMIC DNA]</scope>
    <source>
        <strain evidence="13 14">TK</strain>
    </source>
</reference>
<feature type="binding site" evidence="10">
    <location>
        <position position="337"/>
    </location>
    <ligand>
        <name>Mg(2+)</name>
        <dbReference type="ChEBI" id="CHEBI:18420"/>
    </ligand>
</feature>
<dbReference type="GO" id="GO:0006189">
    <property type="term" value="P:'de novo' IMP biosynthetic process"/>
    <property type="evidence" value="ECO:0007669"/>
    <property type="project" value="UniProtKB-UniPathway"/>
</dbReference>
<keyword evidence="4 8" id="KW-0328">Glycosyltransferase</keyword>
<dbReference type="OMA" id="IRHFGVK"/>
<accession>A0A151ZFE9</accession>
<dbReference type="CDD" id="cd06223">
    <property type="entry name" value="PRTases_typeI"/>
    <property type="match status" value="1"/>
</dbReference>
<evidence type="ECO:0000256" key="9">
    <source>
        <dbReference type="PIRSR" id="PIRSR000485-1"/>
    </source>
</evidence>
<feature type="active site" description="Nucleophile" evidence="9">
    <location>
        <position position="27"/>
    </location>
</feature>
<feature type="binding site" evidence="11">
    <location>
        <position position="282"/>
    </location>
    <ligand>
        <name>[4Fe-4S] cluster</name>
        <dbReference type="ChEBI" id="CHEBI:49883"/>
    </ligand>
</feature>
<protein>
    <recommendedName>
        <fullName evidence="3 8">Amidophosphoribosyltransferase</fullName>
        <shortName evidence="8">ATase</shortName>
        <ecNumber evidence="3 8">2.4.2.14</ecNumber>
    </recommendedName>
    <alternativeName>
        <fullName evidence="8">Glutamine phosphoribosylpyrophosphate amidotransferase</fullName>
    </alternativeName>
</protein>
<feature type="binding site" evidence="10">
    <location>
        <position position="399"/>
    </location>
    <ligand>
        <name>Mg(2+)</name>
        <dbReference type="ChEBI" id="CHEBI:18420"/>
    </ligand>
</feature>
<keyword evidence="14" id="KW-1185">Reference proteome</keyword>
<proteinExistence type="inferred from homology"/>
<evidence type="ECO:0000256" key="3">
    <source>
        <dbReference type="ARBA" id="ARBA00011941"/>
    </source>
</evidence>
<comment type="similarity">
    <text evidence="2 8">In the C-terminal section; belongs to the purine/pyrimidine phosphoribosyltransferase family.</text>
</comment>
<keyword evidence="10" id="KW-0479">Metal-binding</keyword>
<dbReference type="EMBL" id="LODT01000029">
    <property type="protein sequence ID" value="KYQ92657.1"/>
    <property type="molecule type" value="Genomic_DNA"/>
</dbReference>
<dbReference type="PANTHER" id="PTHR11907">
    <property type="entry name" value="AMIDOPHOSPHORIBOSYLTRANSFERASE"/>
    <property type="match status" value="1"/>
</dbReference>
<keyword evidence="11" id="KW-0411">Iron-sulfur</keyword>
<keyword evidence="6 8" id="KW-0658">Purine biosynthesis</keyword>
<dbReference type="GO" id="GO:0046872">
    <property type="term" value="F:metal ion binding"/>
    <property type="evidence" value="ECO:0007669"/>
    <property type="project" value="UniProtKB-KW"/>
</dbReference>
<dbReference type="Proteomes" id="UP000076078">
    <property type="component" value="Unassembled WGS sequence"/>
</dbReference>
<dbReference type="GO" id="GO:0004044">
    <property type="term" value="F:amidophosphoribosyltransferase activity"/>
    <property type="evidence" value="ECO:0007669"/>
    <property type="project" value="UniProtKB-EC"/>
</dbReference>
<dbReference type="InParanoid" id="A0A151ZFE9"/>